<evidence type="ECO:0000313" key="2">
    <source>
        <dbReference type="Proteomes" id="UP000235388"/>
    </source>
</evidence>
<sequence length="250" mass="28665">MGRSRQRNVANRILLKKMTSIDRPSVSWLTLLAILVSLFGANLLVACQGNRPSNSSSTAYTSPLGRTFTFERQVSWTNRDFLVREVEGKDILQVNARFTRPESTSSYGLFVTNSQSHTFRIGLEAKPDIDIKLERCGYRQTYRTSDGIDYRFDPRGWLTDRWTIGGGILTEDYYWERNPMGLAGPIKNQVGRHVAHFHARKWGQEWVAMLWHSRAPHATTYAIETNDEIPIEYLVGLFAMAILRMDKCGR</sequence>
<proteinExistence type="predicted"/>
<organism evidence="1 2">
    <name type="scientific">Puccinia coronata f. sp. avenae</name>
    <dbReference type="NCBI Taxonomy" id="200324"/>
    <lineage>
        <taxon>Eukaryota</taxon>
        <taxon>Fungi</taxon>
        <taxon>Dikarya</taxon>
        <taxon>Basidiomycota</taxon>
        <taxon>Pucciniomycotina</taxon>
        <taxon>Pucciniomycetes</taxon>
        <taxon>Pucciniales</taxon>
        <taxon>Pucciniaceae</taxon>
        <taxon>Puccinia</taxon>
    </lineage>
</organism>
<keyword evidence="2" id="KW-1185">Reference proteome</keyword>
<dbReference type="Proteomes" id="UP000235388">
    <property type="component" value="Unassembled WGS sequence"/>
</dbReference>
<dbReference type="AlphaFoldDB" id="A0A2N5UX31"/>
<dbReference type="OrthoDB" id="2504693at2759"/>
<dbReference type="EMBL" id="PGCJ01000160">
    <property type="protein sequence ID" value="PLW42247.1"/>
    <property type="molecule type" value="Genomic_DNA"/>
</dbReference>
<gene>
    <name evidence="1" type="ORF">PCANC_12126</name>
</gene>
<name>A0A2N5UX31_9BASI</name>
<protein>
    <submittedName>
        <fullName evidence="1">Uncharacterized protein</fullName>
    </submittedName>
</protein>
<accession>A0A2N5UX31</accession>
<reference evidence="1 2" key="1">
    <citation type="submission" date="2017-11" db="EMBL/GenBank/DDBJ databases">
        <title>De novo assembly and phasing of dikaryotic genomes from two isolates of Puccinia coronata f. sp. avenae, the causal agent of oat crown rust.</title>
        <authorList>
            <person name="Miller M.E."/>
            <person name="Zhang Y."/>
            <person name="Omidvar V."/>
            <person name="Sperschneider J."/>
            <person name="Schwessinger B."/>
            <person name="Raley C."/>
            <person name="Palmer J.M."/>
            <person name="Garnica D."/>
            <person name="Upadhyaya N."/>
            <person name="Rathjen J."/>
            <person name="Taylor J.M."/>
            <person name="Park R.F."/>
            <person name="Dodds P.N."/>
            <person name="Hirsch C.D."/>
            <person name="Kianian S.F."/>
            <person name="Figueroa M."/>
        </authorList>
    </citation>
    <scope>NUCLEOTIDE SEQUENCE [LARGE SCALE GENOMIC DNA]</scope>
    <source>
        <strain evidence="1">12NC29</strain>
    </source>
</reference>
<comment type="caution">
    <text evidence="1">The sequence shown here is derived from an EMBL/GenBank/DDBJ whole genome shotgun (WGS) entry which is preliminary data.</text>
</comment>
<evidence type="ECO:0000313" key="1">
    <source>
        <dbReference type="EMBL" id="PLW42247.1"/>
    </source>
</evidence>